<protein>
    <submittedName>
        <fullName evidence="1">Uncharacterized protein</fullName>
    </submittedName>
</protein>
<name>A0A834TD52_9FABA</name>
<sequence>MPEIGDVHFNKAAKSIIPTPHEI</sequence>
<organism evidence="1 2">
    <name type="scientific">Senna tora</name>
    <dbReference type="NCBI Taxonomy" id="362788"/>
    <lineage>
        <taxon>Eukaryota</taxon>
        <taxon>Viridiplantae</taxon>
        <taxon>Streptophyta</taxon>
        <taxon>Embryophyta</taxon>
        <taxon>Tracheophyta</taxon>
        <taxon>Spermatophyta</taxon>
        <taxon>Magnoliopsida</taxon>
        <taxon>eudicotyledons</taxon>
        <taxon>Gunneridae</taxon>
        <taxon>Pentapetalae</taxon>
        <taxon>rosids</taxon>
        <taxon>fabids</taxon>
        <taxon>Fabales</taxon>
        <taxon>Fabaceae</taxon>
        <taxon>Caesalpinioideae</taxon>
        <taxon>Cassia clade</taxon>
        <taxon>Senna</taxon>
    </lineage>
</organism>
<evidence type="ECO:0000313" key="2">
    <source>
        <dbReference type="Proteomes" id="UP000634136"/>
    </source>
</evidence>
<proteinExistence type="predicted"/>
<dbReference type="EMBL" id="JAAIUW010000008">
    <property type="protein sequence ID" value="KAF7818971.1"/>
    <property type="molecule type" value="Genomic_DNA"/>
</dbReference>
<keyword evidence="2" id="KW-1185">Reference proteome</keyword>
<comment type="caution">
    <text evidence="1">The sequence shown here is derived from an EMBL/GenBank/DDBJ whole genome shotgun (WGS) entry which is preliminary data.</text>
</comment>
<dbReference type="AlphaFoldDB" id="A0A834TD52"/>
<accession>A0A834TD52</accession>
<dbReference type="Proteomes" id="UP000634136">
    <property type="component" value="Unassembled WGS sequence"/>
</dbReference>
<reference evidence="1" key="1">
    <citation type="submission" date="2020-09" db="EMBL/GenBank/DDBJ databases">
        <title>Genome-Enabled Discovery of Anthraquinone Biosynthesis in Senna tora.</title>
        <authorList>
            <person name="Kang S.-H."/>
            <person name="Pandey R.P."/>
            <person name="Lee C.-M."/>
            <person name="Sim J.-S."/>
            <person name="Jeong J.-T."/>
            <person name="Choi B.-S."/>
            <person name="Jung M."/>
            <person name="Ginzburg D."/>
            <person name="Zhao K."/>
            <person name="Won S.Y."/>
            <person name="Oh T.-J."/>
            <person name="Yu Y."/>
            <person name="Kim N.-H."/>
            <person name="Lee O.R."/>
            <person name="Lee T.-H."/>
            <person name="Bashyal P."/>
            <person name="Kim T.-S."/>
            <person name="Lee W.-H."/>
            <person name="Kawkins C."/>
            <person name="Kim C.-K."/>
            <person name="Kim J.S."/>
            <person name="Ahn B.O."/>
            <person name="Rhee S.Y."/>
            <person name="Sohng J.K."/>
        </authorList>
    </citation>
    <scope>NUCLEOTIDE SEQUENCE</scope>
    <source>
        <tissue evidence="1">Leaf</tissue>
    </source>
</reference>
<evidence type="ECO:0000313" key="1">
    <source>
        <dbReference type="EMBL" id="KAF7818971.1"/>
    </source>
</evidence>
<gene>
    <name evidence="1" type="ORF">G2W53_024426</name>
</gene>